<evidence type="ECO:0000256" key="5">
    <source>
        <dbReference type="ARBA" id="ARBA00022692"/>
    </source>
</evidence>
<dbReference type="STRING" id="525373.HMPREF0766_10965"/>
<evidence type="ECO:0000256" key="7">
    <source>
        <dbReference type="ARBA" id="ARBA00023053"/>
    </source>
</evidence>
<evidence type="ECO:0000256" key="3">
    <source>
        <dbReference type="ARBA" id="ARBA00022448"/>
    </source>
</evidence>
<evidence type="ECO:0000256" key="13">
    <source>
        <dbReference type="SAM" id="Phobius"/>
    </source>
</evidence>
<dbReference type="Gene3D" id="1.20.1730.10">
    <property type="entry name" value="Sodium/glucose cotransporter"/>
    <property type="match status" value="1"/>
</dbReference>
<keyword evidence="4" id="KW-1003">Cell membrane</keyword>
<keyword evidence="6 13" id="KW-1133">Transmembrane helix</keyword>
<evidence type="ECO:0000256" key="4">
    <source>
        <dbReference type="ARBA" id="ARBA00022475"/>
    </source>
</evidence>
<dbReference type="InterPro" id="IPR038377">
    <property type="entry name" value="Na/Glc_symporter_sf"/>
</dbReference>
<sequence>MSAIDWTVLFLTLLLIICYGIYKSRGIRNIDGYLLGNRSMPWYNVGLSVMATQASAITFLSAPGLAYSSGMSFVQFYFGLPLAMIVLCITFVPIFHRLRVFTAYEFLEKRFDIKTRALTAILFLIQRGISTGITIFAPSIILSTILHVDVTYTTLFIGSLVVLYTVYGGTKAVSYTQALQMSIIFGGLLVAGFMVVHLLPEDIGFSKALHIAGKSGKTNAIDFTFDPNNQYTVWTGLIGGFFLQLSYFGTDQSQVGRYLTSSSIRDSRLGLLMNGLLKVPMQFAILLIGVLVFAYYQYHTPPVFFNQQEIQKLQGSTYKDEYKALEQQHVQLYAEKQAVINELTTALDKNDDKAIEGARLKLEQSNKQVQGVRDNVIALIKKNDGKAEVNDNNYVFLSFITTTFPKGLIGLLVAIIFLASMGATASAINSLASTTIVDIYKRFMNKDASDQGYLNASRLITFAWGIFTILIALYASQLGNLLEAVNILGSLFYGTILGIFIVAFYVKRIGGRAVFWAAVISEIIIVAIWKMDVVAFLWLNLIGCALVVIVGLILQQILPRKTENLAG</sequence>
<dbReference type="HOGENOM" id="CLU_018808_11_4_10"/>
<feature type="transmembrane region" description="Helical" evidence="13">
    <location>
        <begin position="150"/>
        <end position="167"/>
    </location>
</feature>
<dbReference type="InterPro" id="IPR051163">
    <property type="entry name" value="Sodium:Solute_Symporter_SSF"/>
</dbReference>
<name>D7VIZ6_SPHSI</name>
<keyword evidence="3" id="KW-0813">Transport</keyword>
<evidence type="ECO:0000313" key="14">
    <source>
        <dbReference type="EMBL" id="EFK60048.1"/>
    </source>
</evidence>
<dbReference type="GO" id="GO:0006814">
    <property type="term" value="P:sodium ion transport"/>
    <property type="evidence" value="ECO:0007669"/>
    <property type="project" value="UniProtKB-KW"/>
</dbReference>
<evidence type="ECO:0000256" key="9">
    <source>
        <dbReference type="ARBA" id="ARBA00023136"/>
    </source>
</evidence>
<keyword evidence="9 13" id="KW-0472">Membrane</keyword>
<dbReference type="PROSITE" id="PS50283">
    <property type="entry name" value="NA_SOLUT_SYMP_3"/>
    <property type="match status" value="1"/>
</dbReference>
<dbReference type="GO" id="GO:0005886">
    <property type="term" value="C:plasma membrane"/>
    <property type="evidence" value="ECO:0007669"/>
    <property type="project" value="UniProtKB-SubCell"/>
</dbReference>
<feature type="transmembrane region" description="Helical" evidence="13">
    <location>
        <begin position="535"/>
        <end position="554"/>
    </location>
</feature>
<keyword evidence="10" id="KW-0739">Sodium transport</keyword>
<feature type="transmembrane region" description="Helical" evidence="13">
    <location>
        <begin position="513"/>
        <end position="529"/>
    </location>
</feature>
<feature type="transmembrane region" description="Helical" evidence="13">
    <location>
        <begin position="74"/>
        <end position="96"/>
    </location>
</feature>
<feature type="transmembrane region" description="Helical" evidence="13">
    <location>
        <begin position="231"/>
        <end position="250"/>
    </location>
</feature>
<dbReference type="GeneID" id="95428802"/>
<comment type="caution">
    <text evidence="14">The sequence shown here is derived from an EMBL/GenBank/DDBJ whole genome shotgun (WGS) entry which is preliminary data.</text>
</comment>
<gene>
    <name evidence="14" type="primary">yidK</name>
    <name evidence="14" type="ORF">HMPREF0766_10965</name>
</gene>
<dbReference type="Proteomes" id="UP000006258">
    <property type="component" value="Unassembled WGS sequence"/>
</dbReference>
<protein>
    <submittedName>
        <fullName evidence="14">Transporter, SSS family</fullName>
    </submittedName>
</protein>
<feature type="transmembrane region" description="Helical" evidence="13">
    <location>
        <begin position="6"/>
        <end position="22"/>
    </location>
</feature>
<feature type="transmembrane region" description="Helical" evidence="13">
    <location>
        <begin position="408"/>
        <end position="432"/>
    </location>
</feature>
<feature type="transmembrane region" description="Helical" evidence="13">
    <location>
        <begin position="453"/>
        <end position="475"/>
    </location>
</feature>
<dbReference type="PANTHER" id="PTHR42985:SF40">
    <property type="entry name" value="LD47995P-RELATED"/>
    <property type="match status" value="1"/>
</dbReference>
<keyword evidence="15" id="KW-1185">Reference proteome</keyword>
<feature type="transmembrane region" description="Helical" evidence="13">
    <location>
        <begin position="179"/>
        <end position="199"/>
    </location>
</feature>
<evidence type="ECO:0000313" key="15">
    <source>
        <dbReference type="Proteomes" id="UP000006258"/>
    </source>
</evidence>
<feature type="transmembrane region" description="Helical" evidence="13">
    <location>
        <begin position="117"/>
        <end position="138"/>
    </location>
</feature>
<dbReference type="Pfam" id="PF00474">
    <property type="entry name" value="SSF"/>
    <property type="match status" value="2"/>
</dbReference>
<dbReference type="RefSeq" id="WP_002998562.1">
    <property type="nucleotide sequence ID" value="NZ_GL379771.1"/>
</dbReference>
<evidence type="ECO:0000256" key="10">
    <source>
        <dbReference type="ARBA" id="ARBA00023201"/>
    </source>
</evidence>
<dbReference type="EMBL" id="ACHA02000002">
    <property type="protein sequence ID" value="EFK60048.1"/>
    <property type="molecule type" value="Genomic_DNA"/>
</dbReference>
<evidence type="ECO:0000256" key="8">
    <source>
        <dbReference type="ARBA" id="ARBA00023065"/>
    </source>
</evidence>
<dbReference type="CDD" id="cd11494">
    <property type="entry name" value="SLC5sbd_NIS-like_u2"/>
    <property type="match status" value="1"/>
</dbReference>
<feature type="transmembrane region" description="Helical" evidence="13">
    <location>
        <begin position="271"/>
        <end position="296"/>
    </location>
</feature>
<dbReference type="InterPro" id="IPR001734">
    <property type="entry name" value="Na/solute_symporter"/>
</dbReference>
<proteinExistence type="inferred from homology"/>
<dbReference type="OrthoDB" id="9803597at2"/>
<dbReference type="eggNOG" id="COG0591">
    <property type="taxonomic scope" value="Bacteria"/>
</dbReference>
<evidence type="ECO:0000256" key="2">
    <source>
        <dbReference type="ARBA" id="ARBA00006434"/>
    </source>
</evidence>
<keyword evidence="12" id="KW-0175">Coiled coil</keyword>
<evidence type="ECO:0000256" key="11">
    <source>
        <dbReference type="RuleBase" id="RU362091"/>
    </source>
</evidence>
<keyword evidence="7" id="KW-0915">Sodium</keyword>
<evidence type="ECO:0000256" key="1">
    <source>
        <dbReference type="ARBA" id="ARBA00004651"/>
    </source>
</evidence>
<organism evidence="14 15">
    <name type="scientific">Sphingobacterium spiritivorum ATCC 33861</name>
    <dbReference type="NCBI Taxonomy" id="525373"/>
    <lineage>
        <taxon>Bacteria</taxon>
        <taxon>Pseudomonadati</taxon>
        <taxon>Bacteroidota</taxon>
        <taxon>Sphingobacteriia</taxon>
        <taxon>Sphingobacteriales</taxon>
        <taxon>Sphingobacteriaceae</taxon>
        <taxon>Sphingobacterium</taxon>
    </lineage>
</organism>
<accession>D7VIZ6</accession>
<feature type="coiled-coil region" evidence="12">
    <location>
        <begin position="322"/>
        <end position="375"/>
    </location>
</feature>
<dbReference type="AlphaFoldDB" id="D7VIZ6"/>
<comment type="similarity">
    <text evidence="2 11">Belongs to the sodium:solute symporter (SSF) (TC 2.A.21) family.</text>
</comment>
<keyword evidence="5 13" id="KW-0812">Transmembrane</keyword>
<comment type="subcellular location">
    <subcellularLocation>
        <location evidence="1">Cell membrane</location>
        <topology evidence="1">Multi-pass membrane protein</topology>
    </subcellularLocation>
</comment>
<keyword evidence="8" id="KW-0406">Ion transport</keyword>
<feature type="transmembrane region" description="Helical" evidence="13">
    <location>
        <begin position="487"/>
        <end position="506"/>
    </location>
</feature>
<reference evidence="14" key="1">
    <citation type="submission" date="2010-07" db="EMBL/GenBank/DDBJ databases">
        <authorList>
            <person name="Muzny D."/>
            <person name="Qin X."/>
            <person name="Buhay C."/>
            <person name="Dugan-Rocha S."/>
            <person name="Ding Y."/>
            <person name="Chen G."/>
            <person name="Hawes A."/>
            <person name="Holder M."/>
            <person name="Jhangiani S."/>
            <person name="Johnson A."/>
            <person name="Khan Z."/>
            <person name="Li Z."/>
            <person name="Liu W."/>
            <person name="Liu X."/>
            <person name="Perez L."/>
            <person name="Shen H."/>
            <person name="Wang Q."/>
            <person name="Watt J."/>
            <person name="Xi L."/>
            <person name="Xin Y."/>
            <person name="Zhou J."/>
            <person name="Deng J."/>
            <person name="Jiang H."/>
            <person name="Liu Y."/>
            <person name="Qu J."/>
            <person name="Song X.-Z."/>
            <person name="Zhang L."/>
            <person name="Villasana D."/>
            <person name="Johnson A."/>
            <person name="Liu J."/>
            <person name="Liyanage D."/>
            <person name="Lorensuhewa L."/>
            <person name="Robinson T."/>
            <person name="Song A."/>
            <person name="Song B.-B."/>
            <person name="Dinh H."/>
            <person name="Thornton R."/>
            <person name="Coyle M."/>
            <person name="Francisco L."/>
            <person name="Jackson L."/>
            <person name="Javaid M."/>
            <person name="Korchina V."/>
            <person name="Kovar C."/>
            <person name="Mata R."/>
            <person name="Mathew T."/>
            <person name="Ngo R."/>
            <person name="Nguyen L."/>
            <person name="Nguyen N."/>
            <person name="Okwuonu G."/>
            <person name="Ongeri F."/>
            <person name="Pham C."/>
            <person name="Simmons D."/>
            <person name="Wilczek-Boney K."/>
            <person name="Hale W."/>
            <person name="Jakkamsetti A."/>
            <person name="Pham P."/>
            <person name="Ruth R."/>
            <person name="San Lucas F."/>
            <person name="Warren J."/>
            <person name="Zhang J."/>
            <person name="Zhao Z."/>
            <person name="Zhou C."/>
            <person name="Zhu D."/>
            <person name="Lee S."/>
            <person name="Bess C."/>
            <person name="Blankenburg K."/>
            <person name="Forbes L."/>
            <person name="Fu Q."/>
            <person name="Gubbala S."/>
            <person name="Hirani K."/>
            <person name="Jayaseelan J.C."/>
            <person name="Lara F."/>
            <person name="Munidasa M."/>
            <person name="Palculict T."/>
            <person name="Patil S."/>
            <person name="Pu L.-L."/>
            <person name="Saada N."/>
            <person name="Tang L."/>
            <person name="Weissenberger G."/>
            <person name="Zhu Y."/>
            <person name="Hemphill L."/>
            <person name="Shang Y."/>
            <person name="Youmans B."/>
            <person name="Ayvaz T."/>
            <person name="Ross M."/>
            <person name="Santibanez J."/>
            <person name="Aqrawi P."/>
            <person name="Gross S."/>
            <person name="Joshi V."/>
            <person name="Fowler G."/>
            <person name="Nazareth L."/>
            <person name="Reid J."/>
            <person name="Worley K."/>
            <person name="Petrosino J."/>
            <person name="Highlander S."/>
            <person name="Gibbs R."/>
        </authorList>
    </citation>
    <scope>NUCLEOTIDE SEQUENCE [LARGE SCALE GENOMIC DNA]</scope>
    <source>
        <strain evidence="14">ATCC 33861</strain>
    </source>
</reference>
<evidence type="ECO:0000256" key="6">
    <source>
        <dbReference type="ARBA" id="ARBA00022989"/>
    </source>
</evidence>
<evidence type="ECO:0000256" key="12">
    <source>
        <dbReference type="SAM" id="Coils"/>
    </source>
</evidence>
<dbReference type="PANTHER" id="PTHR42985">
    <property type="entry name" value="SODIUM-COUPLED MONOCARBOXYLATE TRANSPORTER"/>
    <property type="match status" value="1"/>
</dbReference>
<feature type="transmembrane region" description="Helical" evidence="13">
    <location>
        <begin position="42"/>
        <end position="62"/>
    </location>
</feature>
<dbReference type="GO" id="GO:0015293">
    <property type="term" value="F:symporter activity"/>
    <property type="evidence" value="ECO:0007669"/>
    <property type="project" value="TreeGrafter"/>
</dbReference>